<keyword evidence="5" id="KW-0732">Signal</keyword>
<dbReference type="Gene3D" id="3.30.1150.10">
    <property type="match status" value="1"/>
</dbReference>
<protein>
    <submittedName>
        <fullName evidence="7">AgmX/PglI C-terminal domain-containing protein</fullName>
    </submittedName>
</protein>
<comment type="subcellular location">
    <subcellularLocation>
        <location evidence="1">Membrane</location>
        <topology evidence="1">Single-pass membrane protein</topology>
    </subcellularLocation>
</comment>
<evidence type="ECO:0000256" key="5">
    <source>
        <dbReference type="SAM" id="SignalP"/>
    </source>
</evidence>
<dbReference type="NCBIfam" id="NF033768">
    <property type="entry name" value="myxo_SS_tail"/>
    <property type="match status" value="1"/>
</dbReference>
<evidence type="ECO:0000256" key="4">
    <source>
        <dbReference type="ARBA" id="ARBA00023136"/>
    </source>
</evidence>
<organism evidence="7 8">
    <name type="scientific">Nannocystis bainbridge</name>
    <dbReference type="NCBI Taxonomy" id="2995303"/>
    <lineage>
        <taxon>Bacteria</taxon>
        <taxon>Pseudomonadati</taxon>
        <taxon>Myxococcota</taxon>
        <taxon>Polyangia</taxon>
        <taxon>Nannocystales</taxon>
        <taxon>Nannocystaceae</taxon>
        <taxon>Nannocystis</taxon>
    </lineage>
</organism>
<dbReference type="SUPFAM" id="SSF74653">
    <property type="entry name" value="TolA/TonB C-terminal domain"/>
    <property type="match status" value="1"/>
</dbReference>
<dbReference type="InterPro" id="IPR049806">
    <property type="entry name" value="MasK-like_C"/>
</dbReference>
<reference evidence="7 8" key="1">
    <citation type="submission" date="2022-11" db="EMBL/GenBank/DDBJ databases">
        <title>Minimal conservation of predation-associated metabolite biosynthetic gene clusters underscores biosynthetic potential of Myxococcota including descriptions for ten novel species: Archangium lansinium sp. nov., Myxococcus landrumus sp. nov., Nannocystis bai.</title>
        <authorList>
            <person name="Ahearne A."/>
            <person name="Stevens C."/>
            <person name="Dowd S."/>
        </authorList>
    </citation>
    <scope>NUCLEOTIDE SEQUENCE [LARGE SCALE GENOMIC DNA]</scope>
    <source>
        <strain evidence="7 8">BB15-2</strain>
    </source>
</reference>
<gene>
    <name evidence="7" type="ORF">POL25_10285</name>
</gene>
<evidence type="ECO:0000256" key="1">
    <source>
        <dbReference type="ARBA" id="ARBA00004167"/>
    </source>
</evidence>
<evidence type="ECO:0000313" key="7">
    <source>
        <dbReference type="EMBL" id="MDC0717281.1"/>
    </source>
</evidence>
<evidence type="ECO:0000313" key="8">
    <source>
        <dbReference type="Proteomes" id="UP001221686"/>
    </source>
</evidence>
<dbReference type="NCBIfam" id="TIGR01352">
    <property type="entry name" value="tonB_Cterm"/>
    <property type="match status" value="1"/>
</dbReference>
<keyword evidence="3" id="KW-1133">Transmembrane helix</keyword>
<keyword evidence="4" id="KW-0472">Membrane</keyword>
<dbReference type="RefSeq" id="WP_272085767.1">
    <property type="nucleotide sequence ID" value="NZ_JAQNDL010000001.1"/>
</dbReference>
<feature type="signal peptide" evidence="5">
    <location>
        <begin position="1"/>
        <end position="22"/>
    </location>
</feature>
<accession>A0ABT5DUI0</accession>
<comment type="caution">
    <text evidence="7">The sequence shown here is derived from an EMBL/GenBank/DDBJ whole genome shotgun (WGS) entry which is preliminary data.</text>
</comment>
<dbReference type="Pfam" id="PF03544">
    <property type="entry name" value="TonB_C"/>
    <property type="match status" value="1"/>
</dbReference>
<keyword evidence="8" id="KW-1185">Reference proteome</keyword>
<evidence type="ECO:0000256" key="2">
    <source>
        <dbReference type="ARBA" id="ARBA00022692"/>
    </source>
</evidence>
<evidence type="ECO:0000256" key="3">
    <source>
        <dbReference type="ARBA" id="ARBA00022989"/>
    </source>
</evidence>
<feature type="chain" id="PRO_5046311947" evidence="5">
    <location>
        <begin position="23"/>
        <end position="121"/>
    </location>
</feature>
<dbReference type="Proteomes" id="UP001221686">
    <property type="component" value="Unassembled WGS sequence"/>
</dbReference>
<name>A0ABT5DUI0_9BACT</name>
<sequence>MRRLFSAGLITTIVTATGPAQAGGVPLDKEEIREVVQTHLQEVRQCYDEGLARKPTLAGKLTVDFEIVPSGEVSSSQIQQGSTIADAKVESCVAAAVQTWKFPASSDGWVQVSYPFEFVPG</sequence>
<dbReference type="InterPro" id="IPR006260">
    <property type="entry name" value="TonB/TolA_C"/>
</dbReference>
<dbReference type="InterPro" id="IPR037682">
    <property type="entry name" value="TonB_C"/>
</dbReference>
<proteinExistence type="predicted"/>
<dbReference type="EMBL" id="JAQNDL010000001">
    <property type="protein sequence ID" value="MDC0717281.1"/>
    <property type="molecule type" value="Genomic_DNA"/>
</dbReference>
<feature type="domain" description="TonB C-terminal" evidence="6">
    <location>
        <begin position="52"/>
        <end position="119"/>
    </location>
</feature>
<evidence type="ECO:0000259" key="6">
    <source>
        <dbReference type="Pfam" id="PF03544"/>
    </source>
</evidence>
<keyword evidence="2" id="KW-0812">Transmembrane</keyword>